<evidence type="ECO:0000313" key="3">
    <source>
        <dbReference type="Proteomes" id="UP000614811"/>
    </source>
</evidence>
<protein>
    <recommendedName>
        <fullName evidence="4">DUF4760 domain-containing protein</fullName>
    </recommendedName>
</protein>
<dbReference type="AlphaFoldDB" id="A0A918RX47"/>
<evidence type="ECO:0000256" key="1">
    <source>
        <dbReference type="SAM" id="Phobius"/>
    </source>
</evidence>
<reference evidence="2" key="1">
    <citation type="journal article" date="2014" name="Int. J. Syst. Evol. Microbiol.">
        <title>Complete genome sequence of Corynebacterium casei LMG S-19264T (=DSM 44701T), isolated from a smear-ripened cheese.</title>
        <authorList>
            <consortium name="US DOE Joint Genome Institute (JGI-PGF)"/>
            <person name="Walter F."/>
            <person name="Albersmeier A."/>
            <person name="Kalinowski J."/>
            <person name="Ruckert C."/>
        </authorList>
    </citation>
    <scope>NUCLEOTIDE SEQUENCE</scope>
    <source>
        <strain evidence="2">KCTC 12711</strain>
    </source>
</reference>
<feature type="transmembrane region" description="Helical" evidence="1">
    <location>
        <begin position="6"/>
        <end position="30"/>
    </location>
</feature>
<accession>A0A918RX47</accession>
<dbReference type="EMBL" id="BMXA01000004">
    <property type="protein sequence ID" value="GHA12849.1"/>
    <property type="molecule type" value="Genomic_DNA"/>
</dbReference>
<evidence type="ECO:0000313" key="2">
    <source>
        <dbReference type="EMBL" id="GHA12849.1"/>
    </source>
</evidence>
<sequence>MTSANWIQYLTAVGSIATPILVLLLSALGWRFKRQFERQIELENKLRDDRIDIYNKLLEPFIILFMSDTAWESDKKTKNLDKGDYAAKKMLSLEYRRIAFKMSLTGSDGVVFAYNNLMQYFYNSEEQKKEGQLKAQMELLGKFLLEIRKSMGNEATELDNWDMCEWWMSDLSKIKNGEIN</sequence>
<keyword evidence="1" id="KW-1133">Transmembrane helix</keyword>
<evidence type="ECO:0008006" key="4">
    <source>
        <dbReference type="Google" id="ProtNLM"/>
    </source>
</evidence>
<comment type="caution">
    <text evidence="2">The sequence shown here is derived from an EMBL/GenBank/DDBJ whole genome shotgun (WGS) entry which is preliminary data.</text>
</comment>
<reference evidence="2" key="2">
    <citation type="submission" date="2020-09" db="EMBL/GenBank/DDBJ databases">
        <authorList>
            <person name="Sun Q."/>
            <person name="Kim S."/>
        </authorList>
    </citation>
    <scope>NUCLEOTIDE SEQUENCE</scope>
    <source>
        <strain evidence="2">KCTC 12711</strain>
    </source>
</reference>
<name>A0A918RX47_9GAMM</name>
<proteinExistence type="predicted"/>
<keyword evidence="3" id="KW-1185">Reference proteome</keyword>
<dbReference type="Proteomes" id="UP000614811">
    <property type="component" value="Unassembled WGS sequence"/>
</dbReference>
<dbReference type="RefSeq" id="WP_189401250.1">
    <property type="nucleotide sequence ID" value="NZ_BMXA01000004.1"/>
</dbReference>
<keyword evidence="1" id="KW-0812">Transmembrane</keyword>
<organism evidence="2 3">
    <name type="scientific">Arenicella chitinivorans</name>
    <dbReference type="NCBI Taxonomy" id="1329800"/>
    <lineage>
        <taxon>Bacteria</taxon>
        <taxon>Pseudomonadati</taxon>
        <taxon>Pseudomonadota</taxon>
        <taxon>Gammaproteobacteria</taxon>
        <taxon>Arenicellales</taxon>
        <taxon>Arenicellaceae</taxon>
        <taxon>Arenicella</taxon>
    </lineage>
</organism>
<gene>
    <name evidence="2" type="ORF">GCM10008090_23160</name>
</gene>
<keyword evidence="1" id="KW-0472">Membrane</keyword>